<feature type="signal peptide" evidence="2">
    <location>
        <begin position="1"/>
        <end position="19"/>
    </location>
</feature>
<reference evidence="3 4" key="1">
    <citation type="journal article" date="2010" name="Proc. Natl. Acad. Sci. U.S.A.">
        <title>Insights into evolution of multicellular fungi from the assembled chromosomes of the mushroom Coprinopsis cinerea (Coprinus cinereus).</title>
        <authorList>
            <person name="Stajich J.E."/>
            <person name="Wilke S.K."/>
            <person name="Ahren D."/>
            <person name="Au C.H."/>
            <person name="Birren B.W."/>
            <person name="Borodovsky M."/>
            <person name="Burns C."/>
            <person name="Canback B."/>
            <person name="Casselton L.A."/>
            <person name="Cheng C.K."/>
            <person name="Deng J."/>
            <person name="Dietrich F.S."/>
            <person name="Fargo D.C."/>
            <person name="Farman M.L."/>
            <person name="Gathman A.C."/>
            <person name="Goldberg J."/>
            <person name="Guigo R."/>
            <person name="Hoegger P.J."/>
            <person name="Hooker J.B."/>
            <person name="Huggins A."/>
            <person name="James T.Y."/>
            <person name="Kamada T."/>
            <person name="Kilaru S."/>
            <person name="Kodira C."/>
            <person name="Kues U."/>
            <person name="Kupfer D."/>
            <person name="Kwan H.S."/>
            <person name="Lomsadze A."/>
            <person name="Li W."/>
            <person name="Lilly W.W."/>
            <person name="Ma L.J."/>
            <person name="Mackey A.J."/>
            <person name="Manning G."/>
            <person name="Martin F."/>
            <person name="Muraguchi H."/>
            <person name="Natvig D.O."/>
            <person name="Palmerini H."/>
            <person name="Ramesh M.A."/>
            <person name="Rehmeyer C.J."/>
            <person name="Roe B.A."/>
            <person name="Shenoy N."/>
            <person name="Stanke M."/>
            <person name="Ter-Hovhannisyan V."/>
            <person name="Tunlid A."/>
            <person name="Velagapudi R."/>
            <person name="Vision T.J."/>
            <person name="Zeng Q."/>
            <person name="Zolan M.E."/>
            <person name="Pukkila P.J."/>
        </authorList>
    </citation>
    <scope>NUCLEOTIDE SEQUENCE [LARGE SCALE GENOMIC DNA]</scope>
    <source>
        <strain evidence="4">Okayama-7 / 130 / ATCC MYA-4618 / FGSC 9003</strain>
    </source>
</reference>
<evidence type="ECO:0000256" key="1">
    <source>
        <dbReference type="SAM" id="Phobius"/>
    </source>
</evidence>
<proteinExistence type="predicted"/>
<comment type="caution">
    <text evidence="3">The sequence shown here is derived from an EMBL/GenBank/DDBJ whole genome shotgun (WGS) entry which is preliminary data.</text>
</comment>
<name>A8N7K5_COPC7</name>
<dbReference type="RefSeq" id="XP_001830811.1">
    <property type="nucleotide sequence ID" value="XM_001830759.2"/>
</dbReference>
<keyword evidence="1" id="KW-0472">Membrane</keyword>
<sequence>MKLTAIAAVAASAAALVSATPLRVVVVSNSVQTTEPFPGPLRFGHPVGGSDAVAKLMPMNQPRPRPCGRFRQKAIDISNSFRKAFGFPLIEPDNVTHGKEIHGGVIRILPFIGGPTEARIERPMRNGKGWFGRTKGGERIQIITAATAGPAHDNVGAKLRPVKGYGYGHPGHLHHKDHPHRHGFHHRHGQDFYTRIQNAIMSLGPWEGRAVAFVLGCGLGVLLRMIWVLTVVTYRSIRGSDETEYVQVTVFDEDEEDQRRNTPISAPPAYVYPVDEKVELEAPKAAAPTANEN</sequence>
<dbReference type="OrthoDB" id="3233375at2759"/>
<keyword evidence="1" id="KW-0812">Transmembrane</keyword>
<protein>
    <submittedName>
        <fullName evidence="3">Uncharacterized protein</fullName>
    </submittedName>
</protein>
<dbReference type="OMA" id="GMIHIMP"/>
<dbReference type="GeneID" id="6007259"/>
<dbReference type="KEGG" id="cci:CC1G_02262"/>
<feature type="transmembrane region" description="Helical" evidence="1">
    <location>
        <begin position="210"/>
        <end position="232"/>
    </location>
</feature>
<dbReference type="eggNOG" id="ENOG502SRAM">
    <property type="taxonomic scope" value="Eukaryota"/>
</dbReference>
<evidence type="ECO:0000256" key="2">
    <source>
        <dbReference type="SAM" id="SignalP"/>
    </source>
</evidence>
<evidence type="ECO:0000313" key="4">
    <source>
        <dbReference type="Proteomes" id="UP000001861"/>
    </source>
</evidence>
<accession>A8N7K5</accession>
<dbReference type="AlphaFoldDB" id="A8N7K5"/>
<keyword evidence="2" id="KW-0732">Signal</keyword>
<dbReference type="Proteomes" id="UP000001861">
    <property type="component" value="Unassembled WGS sequence"/>
</dbReference>
<organism evidence="3 4">
    <name type="scientific">Coprinopsis cinerea (strain Okayama-7 / 130 / ATCC MYA-4618 / FGSC 9003)</name>
    <name type="common">Inky cap fungus</name>
    <name type="synonym">Hormographiella aspergillata</name>
    <dbReference type="NCBI Taxonomy" id="240176"/>
    <lineage>
        <taxon>Eukaryota</taxon>
        <taxon>Fungi</taxon>
        <taxon>Dikarya</taxon>
        <taxon>Basidiomycota</taxon>
        <taxon>Agaricomycotina</taxon>
        <taxon>Agaricomycetes</taxon>
        <taxon>Agaricomycetidae</taxon>
        <taxon>Agaricales</taxon>
        <taxon>Agaricineae</taxon>
        <taxon>Psathyrellaceae</taxon>
        <taxon>Coprinopsis</taxon>
    </lineage>
</organism>
<evidence type="ECO:0000313" key="3">
    <source>
        <dbReference type="EMBL" id="EAU90875.1"/>
    </source>
</evidence>
<gene>
    <name evidence="3" type="ORF">CC1G_02262</name>
</gene>
<keyword evidence="4" id="KW-1185">Reference proteome</keyword>
<keyword evidence="1" id="KW-1133">Transmembrane helix</keyword>
<dbReference type="VEuPathDB" id="FungiDB:CC1G_02262"/>
<dbReference type="EMBL" id="AACS02000003">
    <property type="protein sequence ID" value="EAU90875.1"/>
    <property type="molecule type" value="Genomic_DNA"/>
</dbReference>
<feature type="chain" id="PRO_5002727111" evidence="2">
    <location>
        <begin position="20"/>
        <end position="293"/>
    </location>
</feature>
<dbReference type="InParanoid" id="A8N7K5"/>